<evidence type="ECO:0000313" key="2">
    <source>
        <dbReference type="Proteomes" id="UP001054811"/>
    </source>
</evidence>
<proteinExistence type="predicted"/>
<protein>
    <recommendedName>
        <fullName evidence="3">PIN domain-containing protein</fullName>
    </recommendedName>
</protein>
<gene>
    <name evidence="1" type="ORF">L2X98_26060</name>
</gene>
<reference evidence="1" key="1">
    <citation type="submission" date="2022-01" db="EMBL/GenBank/DDBJ databases">
        <title>Microbacterium eymi and Microbacterium rhizovicinus sp. nov., isolated from the rhizospheric soil of Elymus tsukushiensis, a plant native to the Dokdo Islands, Republic of Korea.</title>
        <authorList>
            <person name="Hwang Y.J."/>
        </authorList>
    </citation>
    <scope>NUCLEOTIDE SEQUENCE</scope>
    <source>
        <strain evidence="1">KUDC0405</strain>
    </source>
</reference>
<organism evidence="1 2">
    <name type="scientific">Microbacterium elymi</name>
    <dbReference type="NCBI Taxonomy" id="2909587"/>
    <lineage>
        <taxon>Bacteria</taxon>
        <taxon>Bacillati</taxon>
        <taxon>Actinomycetota</taxon>
        <taxon>Actinomycetes</taxon>
        <taxon>Micrococcales</taxon>
        <taxon>Microbacteriaceae</taxon>
        <taxon>Microbacterium</taxon>
    </lineage>
</organism>
<name>A0ABY5NMH0_9MICO</name>
<dbReference type="SUPFAM" id="SSF52540">
    <property type="entry name" value="P-loop containing nucleoside triphosphate hydrolases"/>
    <property type="match status" value="1"/>
</dbReference>
<sequence>MAFVVVVDEFTYVYEILRRRGIDPSEHNELKDFMRQLKGLLEARLFSALLIGQDTMPRFLESYPNEFSVMTTRKLDYLTMDETQRLADLPVRTAENSSRYTGYALSTIASYTGGHPFFTQILCDRVITLVNSHNRSEVTETDVEEAVEGLLSGQDRIEAHKFDCLVTADNTHTLMSNVEDEEEADGTELALTVLRRIAHLSGSQNSPVPIDHLQLDPWRVMALEDLLLRGVLSRNESGVSIRVLLYADYLRRHE</sequence>
<keyword evidence="2" id="KW-1185">Reference proteome</keyword>
<dbReference type="InterPro" id="IPR027417">
    <property type="entry name" value="P-loop_NTPase"/>
</dbReference>
<evidence type="ECO:0008006" key="3">
    <source>
        <dbReference type="Google" id="ProtNLM"/>
    </source>
</evidence>
<accession>A0ABY5NMH0</accession>
<evidence type="ECO:0000313" key="1">
    <source>
        <dbReference type="EMBL" id="UUT36395.1"/>
    </source>
</evidence>
<dbReference type="RefSeq" id="WP_259613053.1">
    <property type="nucleotide sequence ID" value="NZ_CP091139.2"/>
</dbReference>
<dbReference type="Proteomes" id="UP001054811">
    <property type="component" value="Chromosome"/>
</dbReference>
<dbReference type="EMBL" id="CP091139">
    <property type="protein sequence ID" value="UUT36395.1"/>
    <property type="molecule type" value="Genomic_DNA"/>
</dbReference>